<feature type="domain" description="Cell wall hydrolase SleB" evidence="2">
    <location>
        <begin position="113"/>
        <end position="213"/>
    </location>
</feature>
<name>A0A268A9A5_9BACI</name>
<protein>
    <recommendedName>
        <fullName evidence="2">Cell wall hydrolase SleB domain-containing protein</fullName>
    </recommendedName>
</protein>
<dbReference type="Pfam" id="PF07486">
    <property type="entry name" value="Hydrolase_2"/>
    <property type="match status" value="1"/>
</dbReference>
<reference evidence="3 4" key="1">
    <citation type="submission" date="2017-07" db="EMBL/GenBank/DDBJ databases">
        <title>Isolation and whole genome analysis of endospore-forming bacteria from heroin.</title>
        <authorList>
            <person name="Kalinowski J."/>
            <person name="Ahrens B."/>
            <person name="Al-Dilaimi A."/>
            <person name="Winkler A."/>
            <person name="Wibberg D."/>
            <person name="Schleenbecker U."/>
            <person name="Ruckert C."/>
            <person name="Wolfel R."/>
            <person name="Grass G."/>
        </authorList>
    </citation>
    <scope>NUCLEOTIDE SEQUENCE [LARGE SCALE GENOMIC DNA]</scope>
    <source>
        <strain evidence="3 4">7528</strain>
    </source>
</reference>
<keyword evidence="1" id="KW-0812">Transmembrane</keyword>
<dbReference type="AlphaFoldDB" id="A0A268A9A5"/>
<accession>A0A268A9A5</accession>
<evidence type="ECO:0000313" key="4">
    <source>
        <dbReference type="Proteomes" id="UP000216013"/>
    </source>
</evidence>
<organism evidence="3 4">
    <name type="scientific">Terribacillus saccharophilus</name>
    <dbReference type="NCBI Taxonomy" id="361277"/>
    <lineage>
        <taxon>Bacteria</taxon>
        <taxon>Bacillati</taxon>
        <taxon>Bacillota</taxon>
        <taxon>Bacilli</taxon>
        <taxon>Bacillales</taxon>
        <taxon>Bacillaceae</taxon>
        <taxon>Terribacillus</taxon>
    </lineage>
</organism>
<dbReference type="Gene3D" id="1.10.10.2520">
    <property type="entry name" value="Cell wall hydrolase SleB, domain 1"/>
    <property type="match status" value="1"/>
</dbReference>
<dbReference type="OrthoDB" id="9785345at2"/>
<dbReference type="InterPro" id="IPR042047">
    <property type="entry name" value="SleB_dom1"/>
</dbReference>
<dbReference type="Gene3D" id="6.20.240.60">
    <property type="match status" value="1"/>
</dbReference>
<feature type="transmembrane region" description="Helical" evidence="1">
    <location>
        <begin position="15"/>
        <end position="35"/>
    </location>
</feature>
<comment type="caution">
    <text evidence="3">The sequence shown here is derived from an EMBL/GenBank/DDBJ whole genome shotgun (WGS) entry which is preliminary data.</text>
</comment>
<evidence type="ECO:0000313" key="3">
    <source>
        <dbReference type="EMBL" id="PAD20703.1"/>
    </source>
</evidence>
<dbReference type="EMBL" id="NPBV01000021">
    <property type="protein sequence ID" value="PAD20703.1"/>
    <property type="molecule type" value="Genomic_DNA"/>
</dbReference>
<dbReference type="InterPro" id="IPR011105">
    <property type="entry name" value="Cell_wall_hydrolase_SleB"/>
</dbReference>
<keyword evidence="1" id="KW-0472">Membrane</keyword>
<gene>
    <name evidence="3" type="ORF">CHH64_12415</name>
</gene>
<evidence type="ECO:0000256" key="1">
    <source>
        <dbReference type="SAM" id="Phobius"/>
    </source>
</evidence>
<evidence type="ECO:0000259" key="2">
    <source>
        <dbReference type="Pfam" id="PF07486"/>
    </source>
</evidence>
<sequence length="214" mass="24479">MHIHNEEKDLIMQKLLTLFLLAFFFVSNLCLVLYLPLKDLKQNVYPARVYADERTQPMLSDKDTHSVDGPAAIVLTDRDDRKTDLAEATIEQKQYTAKEIELLQRLVQAETSGEDYPGKVAVATVVLNRIESDEFPDTIHDVIMQKGQFQPVSSGVIWRSEPTDETVQAVADALVQKDNMQDIVWFMNPETATTNWIAETQEHVEQIGNHVFYR</sequence>
<dbReference type="Proteomes" id="UP000216013">
    <property type="component" value="Unassembled WGS sequence"/>
</dbReference>
<proteinExistence type="predicted"/>
<dbReference type="GO" id="GO:0016787">
    <property type="term" value="F:hydrolase activity"/>
    <property type="evidence" value="ECO:0007669"/>
    <property type="project" value="InterPro"/>
</dbReference>
<keyword evidence="1" id="KW-1133">Transmembrane helix</keyword>